<comment type="caution">
    <text evidence="6">The sequence shown here is derived from an EMBL/GenBank/DDBJ whole genome shotgun (WGS) entry which is preliminary data.</text>
</comment>
<protein>
    <recommendedName>
        <fullName evidence="8">Por secretion system C-terminal sorting domain-containing protein</fullName>
    </recommendedName>
</protein>
<dbReference type="Pfam" id="PF15892">
    <property type="entry name" value="BNR_4"/>
    <property type="match status" value="1"/>
</dbReference>
<accession>A0ABP3TV42</accession>
<dbReference type="InterPro" id="IPR024749">
    <property type="entry name" value="Collagen-bd_put"/>
</dbReference>
<dbReference type="EMBL" id="BAAAGE010000001">
    <property type="protein sequence ID" value="GAA0716171.1"/>
    <property type="molecule type" value="Genomic_DNA"/>
</dbReference>
<proteinExistence type="predicted"/>
<evidence type="ECO:0000259" key="4">
    <source>
        <dbReference type="Pfam" id="PF16586"/>
    </source>
</evidence>
<keyword evidence="1" id="KW-0732">Signal</keyword>
<dbReference type="Gene3D" id="2.60.40.10">
    <property type="entry name" value="Immunoglobulins"/>
    <property type="match status" value="4"/>
</dbReference>
<feature type="domain" description="DUF5060" evidence="4">
    <location>
        <begin position="781"/>
        <end position="864"/>
    </location>
</feature>
<organism evidence="6 7">
    <name type="scientific">Aquimarina litoralis</name>
    <dbReference type="NCBI Taxonomy" id="584605"/>
    <lineage>
        <taxon>Bacteria</taxon>
        <taxon>Pseudomonadati</taxon>
        <taxon>Bacteroidota</taxon>
        <taxon>Flavobacteriia</taxon>
        <taxon>Flavobacteriales</taxon>
        <taxon>Flavobacteriaceae</taxon>
        <taxon>Aquimarina</taxon>
    </lineage>
</organism>
<dbReference type="Pfam" id="PF17957">
    <property type="entry name" value="Big_7"/>
    <property type="match status" value="3"/>
</dbReference>
<keyword evidence="7" id="KW-1185">Reference proteome</keyword>
<feature type="domain" description="Putative collagen-binding" evidence="3">
    <location>
        <begin position="1268"/>
        <end position="1347"/>
    </location>
</feature>
<feature type="region of interest" description="Disordered" evidence="2">
    <location>
        <begin position="544"/>
        <end position="565"/>
    </location>
</feature>
<evidence type="ECO:0000313" key="7">
    <source>
        <dbReference type="Proteomes" id="UP001501758"/>
    </source>
</evidence>
<dbReference type="Gene3D" id="3.20.20.80">
    <property type="entry name" value="Glycosidases"/>
    <property type="match status" value="1"/>
</dbReference>
<evidence type="ECO:0000256" key="2">
    <source>
        <dbReference type="SAM" id="MobiDB-lite"/>
    </source>
</evidence>
<dbReference type="Proteomes" id="UP001501758">
    <property type="component" value="Unassembled WGS sequence"/>
</dbReference>
<feature type="domain" description="Secretion system C-terminal sorting" evidence="5">
    <location>
        <begin position="1713"/>
        <end position="1774"/>
    </location>
</feature>
<evidence type="ECO:0000259" key="3">
    <source>
        <dbReference type="Pfam" id="PF12904"/>
    </source>
</evidence>
<dbReference type="NCBIfam" id="TIGR04183">
    <property type="entry name" value="Por_Secre_tail"/>
    <property type="match status" value="1"/>
</dbReference>
<evidence type="ECO:0000313" key="6">
    <source>
        <dbReference type="EMBL" id="GAA0716171.1"/>
    </source>
</evidence>
<evidence type="ECO:0000256" key="1">
    <source>
        <dbReference type="ARBA" id="ARBA00022729"/>
    </source>
</evidence>
<evidence type="ECO:0008006" key="8">
    <source>
        <dbReference type="Google" id="ProtNLM"/>
    </source>
</evidence>
<feature type="region of interest" description="Disordered" evidence="2">
    <location>
        <begin position="1350"/>
        <end position="1370"/>
    </location>
</feature>
<reference evidence="7" key="1">
    <citation type="journal article" date="2019" name="Int. J. Syst. Evol. Microbiol.">
        <title>The Global Catalogue of Microorganisms (GCM) 10K type strain sequencing project: providing services to taxonomists for standard genome sequencing and annotation.</title>
        <authorList>
            <consortium name="The Broad Institute Genomics Platform"/>
            <consortium name="The Broad Institute Genome Sequencing Center for Infectious Disease"/>
            <person name="Wu L."/>
            <person name="Ma J."/>
        </authorList>
    </citation>
    <scope>NUCLEOTIDE SEQUENCE [LARGE SCALE GENOMIC DNA]</scope>
    <source>
        <strain evidence="7">JCM 15974</strain>
    </source>
</reference>
<dbReference type="InterPro" id="IPR032260">
    <property type="entry name" value="DUF5060"/>
</dbReference>
<dbReference type="Pfam" id="PF18962">
    <property type="entry name" value="Por_Secre_tail"/>
    <property type="match status" value="1"/>
</dbReference>
<dbReference type="Pfam" id="PF16586">
    <property type="entry name" value="DUF5060"/>
    <property type="match status" value="1"/>
</dbReference>
<dbReference type="InterPro" id="IPR013783">
    <property type="entry name" value="Ig-like_fold"/>
</dbReference>
<gene>
    <name evidence="6" type="ORF">GCM10009430_11600</name>
</gene>
<dbReference type="InterPro" id="IPR026444">
    <property type="entry name" value="Secre_tail"/>
</dbReference>
<dbReference type="Pfam" id="PF12904">
    <property type="entry name" value="Collagen_bind_2"/>
    <property type="match status" value="1"/>
</dbReference>
<sequence>MLLFFVADPVLGQVSLVDEIKISNQALFFDGSKVPEEERLTYPNRSKYDYAFGSRITPHGDCIYTYKEYVFMTWYKGGESNRHVMLTRYNMNTKTQVTIQFPHKHTGFQNRPHIGESHNTIAVGIAPVDGTVHLLYDMHAYSKNRPSNGSLSNDYFRYSYSRDNVATLPDEEFTLDKFFPKRLFLKNGDNYEGLTYPTFFNNEAGELFVSMREGGNNNGKYMTAKYNGNSWSSFKDFNVLNAKNRGINYNWGLYGDFKFINGKMHIGFHTRKNISNDKFSLNNGFYYAYAENSNNLTNWKDHKGRSVSTPLIDPEKIFISEPGNTVSGSARNSVKISSGADWTITENGSIHFRTRVIGASETKNVHTYKKAGDDNFRTSTNFPGGDFHSIGNDVYLIGLESGRPVIYKAKGGTNSWDKIYNASSGKSFRHGVVHIKDGILYYYLMERGSGSGQPIYLQVIDLGLNAVANTAPNVQITGLNNSYNVGEDVSITINASDSDGNIAKHEVFVNGNLVDTDGANYTPHQITNVQAGSYTVRVVVTDNDGATDEDTDSFTVSGSSGGGDTCDTYEEENGLVVIETENLSASGNWSERSAISGFTGGGYLEWTGPDHFNDPGNGVITTKIKINSPGRYKFQWRSKVGEGNSPTEANDTWLKFPDASDFYAQKGNEIVYPKGSGKTPNPEGSGGEGYFKVYSTGTTNWTWTTKVSDNDPHDVFVEFDAPGTYTMLISGRSKHHIIDRVTLNKSSVNATDTSLQETTCDGNDGGGSDGDGSVVISGERKKWHKVTLTFDGPNTSETAGDNPFLNYRLNVTFTHQSGSPSYVVPGYYAADGNAAQTSANNGNKWRVHFAPDKTGQWNYNVSFRKGNNVAVNDGATAGTVAGFMNGKTGSFSIEASDKTGRDFRGKGRLQYVGEHYLKFAETGEYMIKQGPDSPENLFAYDDFDNTPNEGNRRKDYQPHINDWDNGDPTWKNGKGKGLIGAVNYIASEGLNSMSFLTMNINGDDKNVYPYIASNQRTRMDVSKLAQWAIVIEHMQENGIFAHFKTQETENETLLDNGNTGNQRKLYYRELIARFGYNLALNWNLGEENGGGPQSVDQSPAQERAMAEYFYKHDPYRHHVVIHKHPNDFPDYLTGNQSRLTGFSLQTNKSDFANVFSRVKEGIDKSRNSGKKWAIACDEPGDAQHAIRPDNNAASSHTDGRKNALWATLLAGGWGNEWYFGYQNAHSDLTLQDFRSRDKWWDYGRHAIRFFNITNLPLTEMRNNNGLSSSNNDYCYAKQGEAYVVYLKNGGSTNLNLNGQSGQFTIKWYNPRNGGNLVNGSVTSVSGGGNRSLGTAPNSTSSDWIILITKNGSDPGENEPPSVSFANPSGNTSIQEGYSSFEVTVNASDSDGTIDNVKLYVDGNLIRQELLAPYTWGQGNNTDELLGLSVGQHIIKAEATDDDGATTSKTFTLTVTGTGSNQGPNVSFASPSNDITVQEGYDLVVIVNASDPDGSVSNVKLYINDNLVRQENIAPYEWGHDGSPNPQEVNGLAIGTHSFKAVATDNEGNTSETAFILTVQSDDNGDGDNNNSCSFDTPANSGLAAMDKVTYSNVHVLGNNGPKFSNFRKFTINWAPQNNGLYQFAINTNNGSPDWYVDFKNTMTFQLQNAQPEVTLNDTGFDGLDGAYWVARDGENLTLVSKSWNYTIYFSNSPTAPNCNRSNPETDLIKIKAFPNPVLDSYLLVTGMMSEELKTLQIISVDGRVVKEINTKNETETIDVSELPSGSYFLSIKAARFKESLLFVKK</sequence>
<name>A0ABP3TV42_9FLAO</name>
<evidence type="ECO:0000259" key="5">
    <source>
        <dbReference type="Pfam" id="PF18962"/>
    </source>
</evidence>